<gene>
    <name evidence="1" type="ORF">RPERSI_LOCUS12623</name>
</gene>
<comment type="caution">
    <text evidence="1">The sequence shown here is derived from an EMBL/GenBank/DDBJ whole genome shotgun (WGS) entry which is preliminary data.</text>
</comment>
<evidence type="ECO:0000313" key="1">
    <source>
        <dbReference type="EMBL" id="CAG8735632.1"/>
    </source>
</evidence>
<proteinExistence type="predicted"/>
<dbReference type="Proteomes" id="UP000789920">
    <property type="component" value="Unassembled WGS sequence"/>
</dbReference>
<organism evidence="1 2">
    <name type="scientific">Racocetra persica</name>
    <dbReference type="NCBI Taxonomy" id="160502"/>
    <lineage>
        <taxon>Eukaryota</taxon>
        <taxon>Fungi</taxon>
        <taxon>Fungi incertae sedis</taxon>
        <taxon>Mucoromycota</taxon>
        <taxon>Glomeromycotina</taxon>
        <taxon>Glomeromycetes</taxon>
        <taxon>Diversisporales</taxon>
        <taxon>Gigasporaceae</taxon>
        <taxon>Racocetra</taxon>
    </lineage>
</organism>
<evidence type="ECO:0000313" key="2">
    <source>
        <dbReference type="Proteomes" id="UP000789920"/>
    </source>
</evidence>
<dbReference type="EMBL" id="CAJVQC010027187">
    <property type="protein sequence ID" value="CAG8735632.1"/>
    <property type="molecule type" value="Genomic_DNA"/>
</dbReference>
<reference evidence="1" key="1">
    <citation type="submission" date="2021-06" db="EMBL/GenBank/DDBJ databases">
        <authorList>
            <person name="Kallberg Y."/>
            <person name="Tangrot J."/>
            <person name="Rosling A."/>
        </authorList>
    </citation>
    <scope>NUCLEOTIDE SEQUENCE</scope>
    <source>
        <strain evidence="1">MA461A</strain>
    </source>
</reference>
<accession>A0ACA9Q4C0</accession>
<keyword evidence="2" id="KW-1185">Reference proteome</keyword>
<sequence length="116" mass="13173">MSLIKYLPQAYLNFRRKSTVGWSIHNILLDFTGGVLSAFQLCLDAYLTNNWGGISGDPVKLGLGFLSIAFDLLFMTQHYILYRDRYDDAVRKNNTTVNDIINPNQERERLLGNGNG</sequence>
<name>A0ACA9Q4C0_9GLOM</name>
<protein>
    <submittedName>
        <fullName evidence="1">20712_t:CDS:1</fullName>
    </submittedName>
</protein>
<feature type="non-terminal residue" evidence="1">
    <location>
        <position position="116"/>
    </location>
</feature>